<dbReference type="Proteomes" id="UP001044222">
    <property type="component" value="Chromosome 10"/>
</dbReference>
<reference evidence="2" key="1">
    <citation type="submission" date="2021-01" db="EMBL/GenBank/DDBJ databases">
        <title>A chromosome-scale assembly of European eel, Anguilla anguilla.</title>
        <authorList>
            <person name="Henkel C."/>
            <person name="Jong-Raadsen S.A."/>
            <person name="Dufour S."/>
            <person name="Weltzien F.-A."/>
            <person name="Palstra A.P."/>
            <person name="Pelster B."/>
            <person name="Spaink H.P."/>
            <person name="Van Den Thillart G.E."/>
            <person name="Jansen H."/>
            <person name="Zahm M."/>
            <person name="Klopp C."/>
            <person name="Cedric C."/>
            <person name="Louis A."/>
            <person name="Berthelot C."/>
            <person name="Parey E."/>
            <person name="Roest Crollius H."/>
            <person name="Montfort J."/>
            <person name="Robinson-Rechavi M."/>
            <person name="Bucao C."/>
            <person name="Bouchez O."/>
            <person name="Gislard M."/>
            <person name="Lluch J."/>
            <person name="Milhes M."/>
            <person name="Lampietro C."/>
            <person name="Lopez Roques C."/>
            <person name="Donnadieu C."/>
            <person name="Braasch I."/>
            <person name="Desvignes T."/>
            <person name="Postlethwait J."/>
            <person name="Bobe J."/>
            <person name="Guiguen Y."/>
            <person name="Dirks R."/>
        </authorList>
    </citation>
    <scope>NUCLEOTIDE SEQUENCE</scope>
    <source>
        <strain evidence="2">Tag_6206</strain>
        <tissue evidence="2">Liver</tissue>
    </source>
</reference>
<dbReference type="PANTHER" id="PTHR10672:SF4">
    <property type="entry name" value="ALPHA-ADDUCIN"/>
    <property type="match status" value="1"/>
</dbReference>
<dbReference type="GO" id="GO:0005886">
    <property type="term" value="C:plasma membrane"/>
    <property type="evidence" value="ECO:0007669"/>
    <property type="project" value="TreeGrafter"/>
</dbReference>
<organism evidence="2 3">
    <name type="scientific">Anguilla anguilla</name>
    <name type="common">European freshwater eel</name>
    <name type="synonym">Muraena anguilla</name>
    <dbReference type="NCBI Taxonomy" id="7936"/>
    <lineage>
        <taxon>Eukaryota</taxon>
        <taxon>Metazoa</taxon>
        <taxon>Chordata</taxon>
        <taxon>Craniata</taxon>
        <taxon>Vertebrata</taxon>
        <taxon>Euteleostomi</taxon>
        <taxon>Actinopterygii</taxon>
        <taxon>Neopterygii</taxon>
        <taxon>Teleostei</taxon>
        <taxon>Anguilliformes</taxon>
        <taxon>Anguillidae</taxon>
        <taxon>Anguilla</taxon>
    </lineage>
</organism>
<dbReference type="GO" id="GO:0005856">
    <property type="term" value="C:cytoskeleton"/>
    <property type="evidence" value="ECO:0007669"/>
    <property type="project" value="TreeGrafter"/>
</dbReference>
<dbReference type="GO" id="GO:1903142">
    <property type="term" value="P:positive regulation of establishment of endothelial barrier"/>
    <property type="evidence" value="ECO:0007669"/>
    <property type="project" value="TreeGrafter"/>
</dbReference>
<gene>
    <name evidence="2" type="ORF">ANANG_G00200510</name>
</gene>
<keyword evidence="3" id="KW-1185">Reference proteome</keyword>
<name>A0A9D3M2U2_ANGAN</name>
<evidence type="ECO:0000256" key="1">
    <source>
        <dbReference type="SAM" id="MobiDB-lite"/>
    </source>
</evidence>
<comment type="caution">
    <text evidence="2">The sequence shown here is derived from an EMBL/GenBank/DDBJ whole genome shotgun (WGS) entry which is preliminary data.</text>
</comment>
<proteinExistence type="predicted"/>
<accession>A0A9D3M2U2</accession>
<sequence length="205" mass="23235">MWLQWTKEDALRQPAVANQFVPLNTNPKDVQDMRNKIREQNLQDIKTAGPQSLVLSGAVIERTLIQRETVWQDAPLSDCTDSIDGLDLCEQTNSPAKSIRKGELVTASKAIIKKEYQPCVIVSKAGPNPFNKLSDQELEDYCKEVERKQKETKDHLLEIENLLETEKEAKDEILKQAPPSTPFKAEEESLQEENQLDESSITTSQ</sequence>
<evidence type="ECO:0000313" key="3">
    <source>
        <dbReference type="Proteomes" id="UP001044222"/>
    </source>
</evidence>
<dbReference type="PANTHER" id="PTHR10672">
    <property type="entry name" value="ADDUCIN"/>
    <property type="match status" value="1"/>
</dbReference>
<dbReference type="AlphaFoldDB" id="A0A9D3M2U2"/>
<feature type="region of interest" description="Disordered" evidence="1">
    <location>
        <begin position="167"/>
        <end position="205"/>
    </location>
</feature>
<dbReference type="GO" id="GO:0051016">
    <property type="term" value="P:barbed-end actin filament capping"/>
    <property type="evidence" value="ECO:0007669"/>
    <property type="project" value="TreeGrafter"/>
</dbReference>
<dbReference type="GO" id="GO:0014069">
    <property type="term" value="C:postsynaptic density"/>
    <property type="evidence" value="ECO:0007669"/>
    <property type="project" value="TreeGrafter"/>
</dbReference>
<dbReference type="GO" id="GO:0005925">
    <property type="term" value="C:focal adhesion"/>
    <property type="evidence" value="ECO:0007669"/>
    <property type="project" value="TreeGrafter"/>
</dbReference>
<dbReference type="GO" id="GO:0005912">
    <property type="term" value="C:adherens junction"/>
    <property type="evidence" value="ECO:0007669"/>
    <property type="project" value="TreeGrafter"/>
</dbReference>
<dbReference type="EMBL" id="JAFIRN010000010">
    <property type="protein sequence ID" value="KAG5841532.1"/>
    <property type="molecule type" value="Genomic_DNA"/>
</dbReference>
<dbReference type="GO" id="GO:0051015">
    <property type="term" value="F:actin filament binding"/>
    <property type="evidence" value="ECO:0007669"/>
    <property type="project" value="TreeGrafter"/>
</dbReference>
<protein>
    <submittedName>
        <fullName evidence="2">Uncharacterized protein</fullName>
    </submittedName>
</protein>
<dbReference type="InterPro" id="IPR051017">
    <property type="entry name" value="Aldolase-II_Adducin_sf"/>
</dbReference>
<evidence type="ECO:0000313" key="2">
    <source>
        <dbReference type="EMBL" id="KAG5841532.1"/>
    </source>
</evidence>
<dbReference type="GO" id="GO:1903393">
    <property type="term" value="P:positive regulation of adherens junction organization"/>
    <property type="evidence" value="ECO:0007669"/>
    <property type="project" value="TreeGrafter"/>
</dbReference>